<sequence>MLSTPIVKDLDIDKVYEPAEDTFLFLDMFEQLHEEQYFTNLNSNSTANFVLEIGSGSGLITTFIAEHNIIPRSYNLVSDINIVALRTTLNTFNDNTENTNCDALRCNLADSIRLNQINYLLFNPPYVPSEEIPSIPDADDISNTAWVDLALVGGNDGMLITNNLLNSLNNILAINGEAYILFCARNKHPQVVEKFKSKWTNFQVNCVIQRKCGWEELAIYRFKKMS</sequence>
<dbReference type="PANTHER" id="PTHR45875:SF1">
    <property type="entry name" value="METHYLTRANSFERASE N6AMT1"/>
    <property type="match status" value="1"/>
</dbReference>
<keyword evidence="4" id="KW-0949">S-adenosyl-L-methionine</keyword>
<evidence type="ECO:0000256" key="2">
    <source>
        <dbReference type="ARBA" id="ARBA00022603"/>
    </source>
</evidence>
<dbReference type="Gene3D" id="3.40.50.150">
    <property type="entry name" value="Vaccinia Virus protein VP39"/>
    <property type="match status" value="1"/>
</dbReference>
<evidence type="ECO:0000313" key="7">
    <source>
        <dbReference type="Proteomes" id="UP001378960"/>
    </source>
</evidence>
<dbReference type="AlphaFoldDB" id="A0AAV5R831"/>
<dbReference type="PROSITE" id="PS00092">
    <property type="entry name" value="N6_MTASE"/>
    <property type="match status" value="1"/>
</dbReference>
<dbReference type="GO" id="GO:0003676">
    <property type="term" value="F:nucleic acid binding"/>
    <property type="evidence" value="ECO:0007669"/>
    <property type="project" value="InterPro"/>
</dbReference>
<dbReference type="GO" id="GO:0032259">
    <property type="term" value="P:methylation"/>
    <property type="evidence" value="ECO:0007669"/>
    <property type="project" value="UniProtKB-KW"/>
</dbReference>
<dbReference type="PANTHER" id="PTHR45875">
    <property type="entry name" value="METHYLTRANSFERASE N6AMT1"/>
    <property type="match status" value="1"/>
</dbReference>
<dbReference type="InterPro" id="IPR007848">
    <property type="entry name" value="Small_mtfrase_dom"/>
</dbReference>
<dbReference type="InterPro" id="IPR029063">
    <property type="entry name" value="SAM-dependent_MTases_sf"/>
</dbReference>
<reference evidence="6 7" key="1">
    <citation type="journal article" date="2023" name="Elife">
        <title>Identification of key yeast species and microbe-microbe interactions impacting larval growth of Drosophila in the wild.</title>
        <authorList>
            <person name="Mure A."/>
            <person name="Sugiura Y."/>
            <person name="Maeda R."/>
            <person name="Honda K."/>
            <person name="Sakurai N."/>
            <person name="Takahashi Y."/>
            <person name="Watada M."/>
            <person name="Katoh T."/>
            <person name="Gotoh A."/>
            <person name="Gotoh Y."/>
            <person name="Taniguchi I."/>
            <person name="Nakamura K."/>
            <person name="Hayashi T."/>
            <person name="Katayama T."/>
            <person name="Uemura T."/>
            <person name="Hattori Y."/>
        </authorList>
    </citation>
    <scope>NUCLEOTIDE SEQUENCE [LARGE SCALE GENOMIC DNA]</scope>
    <source>
        <strain evidence="6 7">PK-24</strain>
    </source>
</reference>
<evidence type="ECO:0000256" key="1">
    <source>
        <dbReference type="ARBA" id="ARBA00006149"/>
    </source>
</evidence>
<feature type="domain" description="Methyltransferase small" evidence="5">
    <location>
        <begin position="40"/>
        <end position="127"/>
    </location>
</feature>
<evidence type="ECO:0000313" key="6">
    <source>
        <dbReference type="EMBL" id="GMM47378.1"/>
    </source>
</evidence>
<proteinExistence type="inferred from homology"/>
<gene>
    <name evidence="6" type="ORF">DAPK24_039530</name>
</gene>
<dbReference type="EMBL" id="BTGB01000005">
    <property type="protein sequence ID" value="GMM47378.1"/>
    <property type="molecule type" value="Genomic_DNA"/>
</dbReference>
<evidence type="ECO:0000256" key="3">
    <source>
        <dbReference type="ARBA" id="ARBA00022679"/>
    </source>
</evidence>
<dbReference type="InterPro" id="IPR052190">
    <property type="entry name" value="Euk-Arch_PrmC-MTase"/>
</dbReference>
<dbReference type="GO" id="GO:0008276">
    <property type="term" value="F:protein methyltransferase activity"/>
    <property type="evidence" value="ECO:0007669"/>
    <property type="project" value="TreeGrafter"/>
</dbReference>
<name>A0AAV5R831_PICKL</name>
<comment type="similarity">
    <text evidence="1">Belongs to the eukaryotic/archaeal PrmC-related family.</text>
</comment>
<dbReference type="Pfam" id="PF05175">
    <property type="entry name" value="MTS"/>
    <property type="match status" value="1"/>
</dbReference>
<organism evidence="6 7">
    <name type="scientific">Pichia kluyveri</name>
    <name type="common">Yeast</name>
    <dbReference type="NCBI Taxonomy" id="36015"/>
    <lineage>
        <taxon>Eukaryota</taxon>
        <taxon>Fungi</taxon>
        <taxon>Dikarya</taxon>
        <taxon>Ascomycota</taxon>
        <taxon>Saccharomycotina</taxon>
        <taxon>Pichiomycetes</taxon>
        <taxon>Pichiales</taxon>
        <taxon>Pichiaceae</taxon>
        <taxon>Pichia</taxon>
    </lineage>
</organism>
<dbReference type="Proteomes" id="UP001378960">
    <property type="component" value="Unassembled WGS sequence"/>
</dbReference>
<keyword evidence="2 6" id="KW-0489">Methyltransferase</keyword>
<dbReference type="InterPro" id="IPR002052">
    <property type="entry name" value="DNA_methylase_N6_adenine_CS"/>
</dbReference>
<comment type="caution">
    <text evidence="6">The sequence shown here is derived from an EMBL/GenBank/DDBJ whole genome shotgun (WGS) entry which is preliminary data.</text>
</comment>
<keyword evidence="7" id="KW-1185">Reference proteome</keyword>
<dbReference type="GO" id="GO:0035657">
    <property type="term" value="C:eRF1 methyltransferase complex"/>
    <property type="evidence" value="ECO:0007669"/>
    <property type="project" value="TreeGrafter"/>
</dbReference>
<accession>A0AAV5R831</accession>
<dbReference type="SUPFAM" id="SSF53335">
    <property type="entry name" value="S-adenosyl-L-methionine-dependent methyltransferases"/>
    <property type="match status" value="1"/>
</dbReference>
<evidence type="ECO:0000256" key="4">
    <source>
        <dbReference type="ARBA" id="ARBA00022691"/>
    </source>
</evidence>
<evidence type="ECO:0000259" key="5">
    <source>
        <dbReference type="Pfam" id="PF05175"/>
    </source>
</evidence>
<protein>
    <submittedName>
        <fullName evidence="6">S-adenosylmethionine-dependent methyltransferase</fullName>
    </submittedName>
</protein>
<dbReference type="GO" id="GO:0008757">
    <property type="term" value="F:S-adenosylmethionine-dependent methyltransferase activity"/>
    <property type="evidence" value="ECO:0007669"/>
    <property type="project" value="TreeGrafter"/>
</dbReference>
<keyword evidence="3" id="KW-0808">Transferase</keyword>